<gene>
    <name evidence="1" type="ORF">RF11_10585</name>
</gene>
<protein>
    <submittedName>
        <fullName evidence="1">Uncharacterized protein</fullName>
    </submittedName>
</protein>
<dbReference type="AlphaFoldDB" id="A0A0C2J9K0"/>
<accession>A0A0C2J9K0</accession>
<keyword evidence="2" id="KW-1185">Reference proteome</keyword>
<comment type="caution">
    <text evidence="1">The sequence shown here is derived from an EMBL/GenBank/DDBJ whole genome shotgun (WGS) entry which is preliminary data.</text>
</comment>
<reference evidence="1 2" key="1">
    <citation type="journal article" date="2014" name="Genome Biol. Evol.">
        <title>The genome of the myxosporean Thelohanellus kitauei shows adaptations to nutrient acquisition within its fish host.</title>
        <authorList>
            <person name="Yang Y."/>
            <person name="Xiong J."/>
            <person name="Zhou Z."/>
            <person name="Huo F."/>
            <person name="Miao W."/>
            <person name="Ran C."/>
            <person name="Liu Y."/>
            <person name="Zhang J."/>
            <person name="Feng J."/>
            <person name="Wang M."/>
            <person name="Wang M."/>
            <person name="Wang L."/>
            <person name="Yao B."/>
        </authorList>
    </citation>
    <scope>NUCLEOTIDE SEQUENCE [LARGE SCALE GENOMIC DNA]</scope>
    <source>
        <strain evidence="1">Wuqing</strain>
    </source>
</reference>
<dbReference type="EMBL" id="JWZT01000387">
    <property type="protein sequence ID" value="KII74509.1"/>
    <property type="molecule type" value="Genomic_DNA"/>
</dbReference>
<evidence type="ECO:0000313" key="1">
    <source>
        <dbReference type="EMBL" id="KII74509.1"/>
    </source>
</evidence>
<proteinExistence type="predicted"/>
<evidence type="ECO:0000313" key="2">
    <source>
        <dbReference type="Proteomes" id="UP000031668"/>
    </source>
</evidence>
<sequence length="106" mass="12677">MKSLKDTTTGEGIFECIDNIFYIYGNTMAETGEYHQKWFSILATKKFDIMKKRNNPVKEIYLNKPFILLHCIMDRVDICKCVLDMKYVPYPFVKFVNFIKEKRYNP</sequence>
<dbReference type="Proteomes" id="UP000031668">
    <property type="component" value="Unassembled WGS sequence"/>
</dbReference>
<organism evidence="1 2">
    <name type="scientific">Thelohanellus kitauei</name>
    <name type="common">Myxosporean</name>
    <dbReference type="NCBI Taxonomy" id="669202"/>
    <lineage>
        <taxon>Eukaryota</taxon>
        <taxon>Metazoa</taxon>
        <taxon>Cnidaria</taxon>
        <taxon>Myxozoa</taxon>
        <taxon>Myxosporea</taxon>
        <taxon>Bivalvulida</taxon>
        <taxon>Platysporina</taxon>
        <taxon>Myxobolidae</taxon>
        <taxon>Thelohanellus</taxon>
    </lineage>
</organism>
<name>A0A0C2J9K0_THEKT</name>